<dbReference type="InterPro" id="IPR055251">
    <property type="entry name" value="SOS1_NGEF_PH"/>
</dbReference>
<feature type="coiled-coil region" evidence="2">
    <location>
        <begin position="924"/>
        <end position="958"/>
    </location>
</feature>
<feature type="region of interest" description="Disordered" evidence="3">
    <location>
        <begin position="1252"/>
        <end position="1300"/>
    </location>
</feature>
<feature type="compositionally biased region" description="Low complexity" evidence="3">
    <location>
        <begin position="1625"/>
        <end position="1664"/>
    </location>
</feature>
<reference evidence="6" key="3">
    <citation type="submission" date="2015-06" db="UniProtKB">
        <authorList>
            <consortium name="EnsemblMetazoa"/>
        </authorList>
    </citation>
    <scope>IDENTIFICATION</scope>
</reference>
<feature type="domain" description="DH" evidence="4">
    <location>
        <begin position="1046"/>
        <end position="1133"/>
    </location>
</feature>
<evidence type="ECO:0000256" key="3">
    <source>
        <dbReference type="SAM" id="MobiDB-lite"/>
    </source>
</evidence>
<gene>
    <name evidence="6" type="primary">20211836</name>
    <name evidence="5" type="ORF">HELRODRAFT_191159</name>
</gene>
<feature type="region of interest" description="Disordered" evidence="3">
    <location>
        <begin position="1329"/>
        <end position="1365"/>
    </location>
</feature>
<dbReference type="GO" id="GO:0019898">
    <property type="term" value="C:extrinsic component of membrane"/>
    <property type="evidence" value="ECO:0000318"/>
    <property type="project" value="GO_Central"/>
</dbReference>
<dbReference type="eggNOG" id="KOG4240">
    <property type="taxonomic scope" value="Eukaryota"/>
</dbReference>
<keyword evidence="7" id="KW-1185">Reference proteome</keyword>
<dbReference type="CDD" id="cd00176">
    <property type="entry name" value="SPEC"/>
    <property type="match status" value="2"/>
</dbReference>
<keyword evidence="2" id="KW-0175">Coiled coil</keyword>
<dbReference type="InterPro" id="IPR018159">
    <property type="entry name" value="Spectrin/alpha-actinin"/>
</dbReference>
<dbReference type="Pfam" id="PF00435">
    <property type="entry name" value="Spectrin"/>
    <property type="match status" value="3"/>
</dbReference>
<dbReference type="CTD" id="20211836"/>
<dbReference type="OMA" id="CAARASY"/>
<dbReference type="SMART" id="SM00325">
    <property type="entry name" value="RhoGEF"/>
    <property type="match status" value="1"/>
</dbReference>
<dbReference type="GO" id="GO:0005085">
    <property type="term" value="F:guanyl-nucleotide exchange factor activity"/>
    <property type="evidence" value="ECO:0000318"/>
    <property type="project" value="GO_Central"/>
</dbReference>
<dbReference type="PANTHER" id="PTHR22826">
    <property type="entry name" value="RHO GUANINE EXCHANGE FACTOR-RELATED"/>
    <property type="match status" value="1"/>
</dbReference>
<feature type="compositionally biased region" description="Low complexity" evidence="3">
    <location>
        <begin position="94"/>
        <end position="108"/>
    </location>
</feature>
<keyword evidence="1" id="KW-0344">Guanine-nucleotide releasing factor</keyword>
<evidence type="ECO:0000313" key="5">
    <source>
        <dbReference type="EMBL" id="ESO07374.1"/>
    </source>
</evidence>
<dbReference type="FunCoup" id="T1FSN9">
    <property type="interactions" value="589"/>
</dbReference>
<dbReference type="KEGG" id="hro:HELRODRAFT_191159"/>
<dbReference type="Gene3D" id="2.30.29.30">
    <property type="entry name" value="Pleckstrin-homology domain (PH domain)/Phosphotyrosine-binding domain (PTB)"/>
    <property type="match status" value="2"/>
</dbReference>
<dbReference type="InterPro" id="IPR000219">
    <property type="entry name" value="DH_dom"/>
</dbReference>
<evidence type="ECO:0000256" key="1">
    <source>
        <dbReference type="ARBA" id="ARBA00022658"/>
    </source>
</evidence>
<dbReference type="EnsemblMetazoa" id="HelroT191159">
    <property type="protein sequence ID" value="HelroP191159"/>
    <property type="gene ID" value="HelroG191159"/>
</dbReference>
<evidence type="ECO:0000259" key="4">
    <source>
        <dbReference type="PROSITE" id="PS50010"/>
    </source>
</evidence>
<dbReference type="OrthoDB" id="10256089at2759"/>
<reference evidence="7" key="1">
    <citation type="submission" date="2012-12" db="EMBL/GenBank/DDBJ databases">
        <authorList>
            <person name="Hellsten U."/>
            <person name="Grimwood J."/>
            <person name="Chapman J.A."/>
            <person name="Shapiro H."/>
            <person name="Aerts A."/>
            <person name="Otillar R.P."/>
            <person name="Terry A.Y."/>
            <person name="Boore J.L."/>
            <person name="Simakov O."/>
            <person name="Marletaz F."/>
            <person name="Cho S.-J."/>
            <person name="Edsinger-Gonzales E."/>
            <person name="Havlak P."/>
            <person name="Kuo D.-H."/>
            <person name="Larsson T."/>
            <person name="Lv J."/>
            <person name="Arendt D."/>
            <person name="Savage R."/>
            <person name="Osoegawa K."/>
            <person name="de Jong P."/>
            <person name="Lindberg D.R."/>
            <person name="Seaver E.C."/>
            <person name="Weisblat D.A."/>
            <person name="Putnam N.H."/>
            <person name="Grigoriev I.V."/>
            <person name="Rokhsar D.S."/>
        </authorList>
    </citation>
    <scope>NUCLEOTIDE SEQUENCE</scope>
</reference>
<dbReference type="PROSITE" id="PS50010">
    <property type="entry name" value="DH_2"/>
    <property type="match status" value="1"/>
</dbReference>
<dbReference type="GO" id="GO:0007411">
    <property type="term" value="P:axon guidance"/>
    <property type="evidence" value="ECO:0000318"/>
    <property type="project" value="GO_Central"/>
</dbReference>
<dbReference type="EMBL" id="KB096222">
    <property type="protein sequence ID" value="ESO07374.1"/>
    <property type="molecule type" value="Genomic_DNA"/>
</dbReference>
<dbReference type="STRING" id="6412.T1FSN9"/>
<sequence length="1664" mass="187622">MSRKHRNTAILYFTFLFHALEDYYYRAYDLLTKLDQLKESLTGANLPDDLNSTKMAIDEQTLVKKKIMKAPIEAMESEGQRLVERMCGGGSGSGSLTSSSSSSSGVSSMMMMSNSDIQAAVPATKQLINNVRASWQQLHHLWHGRKLKLEQCFQLRLFESDVEKMSERISNDRHVFQMSYTEIGSSHAESTRLQAEHEHFSTNAMNLHINVAHILSVAQRLCDSGHYATHVIRQQATRLDRDWSNFTTALADRTKVLSLCVIFHKRAEDYLSELPKWVGMCDDVKVPDNVQQLEEMISTHQSLIDNVLACYTQVCADGKLLLDTLQTPVSSGSNNSLVAKADYTDGASRIMEIIHEVLDWMENHGMVFLNKNLSVGKSLQTAKVFQKNYEHFEAVAQNTITNTEKLLAAADELAQTGECNAQEIYAEARHLEDRMSEFLMRIERQHRLLDLSVGLFVHVGEVGELTQWTEELKKNLTSLDVPASVESCDDAIVQFTQQKCATIDAYTNTVARGQNLLEQLRWLKESGVPVDSSDCSGIEMVLMELEGERGKLDELWSSRKVKLELAVQLRLFEREVMELSRQLDMWTKESNKIELGSDVSQAEKNLQLHSEKVLLLKNTIYEICQMGQDLLQIFDRHIGKNYSPVDQLSDAPKRIQALLEFIKEHEMELESAAEQKRIKLHQCVQLRHLENEAKQVVMWIKNSESIISAGLVCPSSYHEAEQLRREHDQFHTAIEKTHQVAIQVMQKVEQMTQASHYNAEFVRSVGDNVASRWQQMMFHAEERMKLVMASTNWFKTAEQVCSVLESLEKEYKRDEDGCTNEKTTSVENKVAYIEHQVKKHQEQKEAFLKVTRNPEIQVQATLEHLHRQENTVLEFWTERKKKLDQCYQYVNFEYSAKQVIEWINDKGELYLTTHTHAGRTTEEKETLIKEHNEFKANAKEIRERVRQLIQLADSLMEKGHVHANNIKSWTEKDNKVAMDASLDNGLQQVNKSIHGEKRKSQKKKEYYYFKEMIRPANQSVIPTGIVDKQDIIFGNIHEIYDFHKKFSAYVRYCKNKPDSNQILVQHGGTFFDDIQRKHNIPGPISSYLIKPVQRITKYQLLLKDLLSCCDEGQGEIKDGLEVMLSVPKKANDAMHLSMLDGYDGSLEALGEVLLQDTFVVWDPKLLIKKGRERRLFLFDMCLLMNEIGVTEHIEGDACKMALWAGTVAPTSDYKVIMRAANLEMKQLWVKRLRELIQERLLYIPPSLNDSLPKVPPLRMVPQPPKLPSNFQQQQQMQLHQQQQQQAMQAASNRGSRNLDDDTSLEELSLEHGSTSLPQAGSTTSVNLSIATTDSSGSSNNSGSRLSLAQTKSSTEISALTEDPTSAACSDTLNAVGEEEDLSIIQQSANQDVDDFLTENAECLESNTPKSKTTNFRKWLTNPVRRLSQGKLDKGQVVGGVTNNNSDVKVQGHSLITPGPSTASSKLSAASTAATSSSSNSLFYANLPPLMNQELQASQTAATAATASTAMIFSHQQQMRASSSSSSLPPVPGDVPNIPGVEIPPPMLQIRSIPNQVNPNNAPSHSSDIVQELEHLVQLRITNEANGIQQHTTAAVTASQQHYKGDVESLQAPVKRSAPLPTTTPNNNNNNNNNYNNNNNNYNNNNNNNNSNKPSSSSSSTLPSS</sequence>
<dbReference type="EMBL" id="AMQM01003659">
    <property type="status" value="NOT_ANNOTATED_CDS"/>
    <property type="molecule type" value="Genomic_DNA"/>
</dbReference>
<dbReference type="GeneID" id="20211836"/>
<dbReference type="PANTHER" id="PTHR22826:SF106">
    <property type="entry name" value="TRIO, ISOFORM A"/>
    <property type="match status" value="1"/>
</dbReference>
<dbReference type="InterPro" id="IPR002017">
    <property type="entry name" value="Spectrin_repeat"/>
</dbReference>
<dbReference type="InterPro" id="IPR051336">
    <property type="entry name" value="RhoGEF_Guanine_NuclExch_SF"/>
</dbReference>
<dbReference type="Proteomes" id="UP000015101">
    <property type="component" value="Unassembled WGS sequence"/>
</dbReference>
<organism evidence="6 7">
    <name type="scientific">Helobdella robusta</name>
    <name type="common">Californian leech</name>
    <dbReference type="NCBI Taxonomy" id="6412"/>
    <lineage>
        <taxon>Eukaryota</taxon>
        <taxon>Metazoa</taxon>
        <taxon>Spiralia</taxon>
        <taxon>Lophotrochozoa</taxon>
        <taxon>Annelida</taxon>
        <taxon>Clitellata</taxon>
        <taxon>Hirudinea</taxon>
        <taxon>Rhynchobdellida</taxon>
        <taxon>Glossiphoniidae</taxon>
        <taxon>Helobdella</taxon>
    </lineage>
</organism>
<feature type="region of interest" description="Disordered" evidence="3">
    <location>
        <begin position="1434"/>
        <end position="1464"/>
    </location>
</feature>
<evidence type="ECO:0000313" key="7">
    <source>
        <dbReference type="Proteomes" id="UP000015101"/>
    </source>
</evidence>
<dbReference type="InterPro" id="IPR058918">
    <property type="entry name" value="KALRN/TRIO-like_spectrin"/>
</dbReference>
<dbReference type="SUPFAM" id="SSF46966">
    <property type="entry name" value="Spectrin repeat"/>
    <property type="match status" value="6"/>
</dbReference>
<feature type="region of interest" description="Disordered" evidence="3">
    <location>
        <begin position="1615"/>
        <end position="1664"/>
    </location>
</feature>
<evidence type="ECO:0000313" key="6">
    <source>
        <dbReference type="EnsemblMetazoa" id="HelroP191159"/>
    </source>
</evidence>
<feature type="region of interest" description="Disordered" evidence="3">
    <location>
        <begin position="86"/>
        <end position="108"/>
    </location>
</feature>
<dbReference type="SUPFAM" id="SSF48065">
    <property type="entry name" value="DBL homology domain (DH-domain)"/>
    <property type="match status" value="1"/>
</dbReference>
<dbReference type="Gene3D" id="1.20.58.60">
    <property type="match status" value="5"/>
</dbReference>
<dbReference type="RefSeq" id="XP_009014752.1">
    <property type="nucleotide sequence ID" value="XM_009016504.1"/>
</dbReference>
<dbReference type="InterPro" id="IPR035899">
    <property type="entry name" value="DBL_dom_sf"/>
</dbReference>
<dbReference type="SUPFAM" id="SSF50729">
    <property type="entry name" value="PH domain-like"/>
    <property type="match status" value="1"/>
</dbReference>
<accession>T1FSN9</accession>
<dbReference type="InterPro" id="IPR011993">
    <property type="entry name" value="PH-like_dom_sf"/>
</dbReference>
<reference evidence="5 7" key="2">
    <citation type="journal article" date="2013" name="Nature">
        <title>Insights into bilaterian evolution from three spiralian genomes.</title>
        <authorList>
            <person name="Simakov O."/>
            <person name="Marletaz F."/>
            <person name="Cho S.J."/>
            <person name="Edsinger-Gonzales E."/>
            <person name="Havlak P."/>
            <person name="Hellsten U."/>
            <person name="Kuo D.H."/>
            <person name="Larsson T."/>
            <person name="Lv J."/>
            <person name="Arendt D."/>
            <person name="Savage R."/>
            <person name="Osoegawa K."/>
            <person name="de Jong P."/>
            <person name="Grimwood J."/>
            <person name="Chapman J.A."/>
            <person name="Shapiro H."/>
            <person name="Aerts A."/>
            <person name="Otillar R.P."/>
            <person name="Terry A.Y."/>
            <person name="Boore J.L."/>
            <person name="Grigoriev I.V."/>
            <person name="Lindberg D.R."/>
            <person name="Seaver E.C."/>
            <person name="Weisblat D.A."/>
            <person name="Putnam N.H."/>
            <person name="Rokhsar D.S."/>
        </authorList>
    </citation>
    <scope>NUCLEOTIDE SEQUENCE</scope>
</reference>
<evidence type="ECO:0000256" key="2">
    <source>
        <dbReference type="SAM" id="Coils"/>
    </source>
</evidence>
<dbReference type="GO" id="GO:0005737">
    <property type="term" value="C:cytoplasm"/>
    <property type="evidence" value="ECO:0000318"/>
    <property type="project" value="GO_Central"/>
</dbReference>
<feature type="compositionally biased region" description="Low complexity" evidence="3">
    <location>
        <begin position="1271"/>
        <end position="1290"/>
    </location>
</feature>
<dbReference type="InParanoid" id="T1FSN9"/>
<dbReference type="Pfam" id="PF23323">
    <property type="entry name" value="Spectrin_6"/>
    <property type="match status" value="1"/>
</dbReference>
<protein>
    <recommendedName>
        <fullName evidence="4">DH domain-containing protein</fullName>
    </recommendedName>
</protein>
<dbReference type="EMBL" id="AMQM01003660">
    <property type="status" value="NOT_ANNOTATED_CDS"/>
    <property type="molecule type" value="Genomic_DNA"/>
</dbReference>
<dbReference type="FunFam" id="1.20.58.60:FF:000023">
    <property type="entry name" value="Kalirin RhoGEF kinase b"/>
    <property type="match status" value="1"/>
</dbReference>
<name>T1FSN9_HELRO</name>
<proteinExistence type="predicted"/>
<dbReference type="HOGENOM" id="CLU_000373_3_0_1"/>
<feature type="compositionally biased region" description="Polar residues" evidence="3">
    <location>
        <begin position="1348"/>
        <end position="1365"/>
    </location>
</feature>
<feature type="compositionally biased region" description="Low complexity" evidence="3">
    <location>
        <begin position="1334"/>
        <end position="1347"/>
    </location>
</feature>
<dbReference type="Pfam" id="PF00621">
    <property type="entry name" value="RhoGEF"/>
    <property type="match status" value="1"/>
</dbReference>
<dbReference type="SMART" id="SM00150">
    <property type="entry name" value="SPEC"/>
    <property type="match status" value="6"/>
</dbReference>
<dbReference type="Gene3D" id="1.20.900.10">
    <property type="entry name" value="Dbl homology (DH) domain"/>
    <property type="match status" value="1"/>
</dbReference>
<dbReference type="Pfam" id="PF22697">
    <property type="entry name" value="SOS1_NGEF_PH"/>
    <property type="match status" value="1"/>
</dbReference>